<gene>
    <name evidence="1" type="ORF">F4820DRAFT_427531</name>
</gene>
<proteinExistence type="predicted"/>
<comment type="caution">
    <text evidence="1">The sequence shown here is derived from an EMBL/GenBank/DDBJ whole genome shotgun (WGS) entry which is preliminary data.</text>
</comment>
<dbReference type="EMBL" id="MU393507">
    <property type="protein sequence ID" value="KAI4863280.1"/>
    <property type="molecule type" value="Genomic_DNA"/>
</dbReference>
<dbReference type="Proteomes" id="UP001497700">
    <property type="component" value="Unassembled WGS sequence"/>
</dbReference>
<organism evidence="1 2">
    <name type="scientific">Hypoxylon rubiginosum</name>
    <dbReference type="NCBI Taxonomy" id="110542"/>
    <lineage>
        <taxon>Eukaryota</taxon>
        <taxon>Fungi</taxon>
        <taxon>Dikarya</taxon>
        <taxon>Ascomycota</taxon>
        <taxon>Pezizomycotina</taxon>
        <taxon>Sordariomycetes</taxon>
        <taxon>Xylariomycetidae</taxon>
        <taxon>Xylariales</taxon>
        <taxon>Hypoxylaceae</taxon>
        <taxon>Hypoxylon</taxon>
    </lineage>
</organism>
<accession>A0ACB9YWI0</accession>
<sequence length="726" mass="78893">MDNLPDDYLERVYAGVLGKLIGVYLGRPVEGWTHQEILAELGHIRYYVNEQLGTSIVVTDDDISGPFTFVRALEEHNSDTFTKNLPSPAASASIGRTWLNNVIKQKTVFWWGGNGVSTEQTAYLNLRKGIEAPDSGSILTNGKTIAEQIGAQIFIDGWAMVAAGDPELATNLAHAAASVSHDGESVHAAKLWAAMEAAAFLQSDVDELIDVGLNAIPSDSLIATLIRDVRSWCEEDDNWLRTRQRIEDKYGYDKFPGLCHVVPNHGIMIMTLIYASHDFHEAMHIVNTCGWDTDCNSGNVACLIAIMHGLKAFDNGPDWRGPVADRAFISSADGGYSINNAARIAYDIVNMRRKLGGLPPLARPKDGAQFHFSLPGSVQGFQLTSVPKHTGCRVKVKQAVYGPKKRTGLEICISGFGKTTGSSVEVMTDTFAPVERWMTDRYNLESSPLLYPGQAIRAVLRADKENTGAAQVQFTIKAYSSADELETLVGNTVTVARGKTEILKDVIPTNLGVRPVQSVGLTISSSPTKTFGGTIWLDSLGWDGIPKLTLRARDASYGELDFCKHSFVNGADVFSMSNGKFVVAQDSGEGLVSYGTREWTDYRAVFKKFTVNMDTPAAPAGAAIRVRGLNRYYALRFLTGASGFRVALVKAVDDGRRVELASAPFSWKIDAPYDVTLEAEGSRILARVGDEVKLEAKDDQYPGGGIGLVAIDASLLVESIEIGPLR</sequence>
<name>A0ACB9YWI0_9PEZI</name>
<protein>
    <submittedName>
        <fullName evidence="1">ADP-ribosylation/Crystallin J1</fullName>
    </submittedName>
</protein>
<evidence type="ECO:0000313" key="1">
    <source>
        <dbReference type="EMBL" id="KAI4863280.1"/>
    </source>
</evidence>
<evidence type="ECO:0000313" key="2">
    <source>
        <dbReference type="Proteomes" id="UP001497700"/>
    </source>
</evidence>
<keyword evidence="2" id="KW-1185">Reference proteome</keyword>
<reference evidence="1 2" key="1">
    <citation type="journal article" date="2022" name="New Phytol.">
        <title>Ecological generalism drives hyperdiversity of secondary metabolite gene clusters in xylarialean endophytes.</title>
        <authorList>
            <person name="Franco M.E.E."/>
            <person name="Wisecaver J.H."/>
            <person name="Arnold A.E."/>
            <person name="Ju Y.M."/>
            <person name="Slot J.C."/>
            <person name="Ahrendt S."/>
            <person name="Moore L.P."/>
            <person name="Eastman K.E."/>
            <person name="Scott K."/>
            <person name="Konkel Z."/>
            <person name="Mondo S.J."/>
            <person name="Kuo A."/>
            <person name="Hayes R.D."/>
            <person name="Haridas S."/>
            <person name="Andreopoulos B."/>
            <person name="Riley R."/>
            <person name="LaButti K."/>
            <person name="Pangilinan J."/>
            <person name="Lipzen A."/>
            <person name="Amirebrahimi M."/>
            <person name="Yan J."/>
            <person name="Adam C."/>
            <person name="Keymanesh K."/>
            <person name="Ng V."/>
            <person name="Louie K."/>
            <person name="Northen T."/>
            <person name="Drula E."/>
            <person name="Henrissat B."/>
            <person name="Hsieh H.M."/>
            <person name="Youens-Clark K."/>
            <person name="Lutzoni F."/>
            <person name="Miadlikowska J."/>
            <person name="Eastwood D.C."/>
            <person name="Hamelin R.C."/>
            <person name="Grigoriev I.V."/>
            <person name="U'Ren J.M."/>
        </authorList>
    </citation>
    <scope>NUCLEOTIDE SEQUENCE [LARGE SCALE GENOMIC DNA]</scope>
    <source>
        <strain evidence="1 2">CBS 119005</strain>
    </source>
</reference>